<comment type="similarity">
    <text evidence="3">Belongs to the translin family.</text>
</comment>
<comment type="subcellular location">
    <subcellularLocation>
        <location evidence="2">Cytoplasm</location>
    </subcellularLocation>
    <subcellularLocation>
        <location evidence="1">Nucleus</location>
    </subcellularLocation>
</comment>
<keyword evidence="7" id="KW-0539">Nucleus</keyword>
<dbReference type="GO" id="GO:0016070">
    <property type="term" value="P:RNA metabolic process"/>
    <property type="evidence" value="ECO:0007669"/>
    <property type="project" value="InterPro"/>
</dbReference>
<proteinExistence type="inferred from homology"/>
<dbReference type="PANTHER" id="PTHR10741">
    <property type="entry name" value="TRANSLIN AND TRANSLIN ASSOCIATED PROTEIN X"/>
    <property type="match status" value="1"/>
</dbReference>
<protein>
    <submittedName>
        <fullName evidence="8">Related to Translin</fullName>
    </submittedName>
</protein>
<evidence type="ECO:0000256" key="1">
    <source>
        <dbReference type="ARBA" id="ARBA00004123"/>
    </source>
</evidence>
<dbReference type="Gene3D" id="1.20.58.200">
    <property type="entry name" value="Translin, domain 2"/>
    <property type="match status" value="1"/>
</dbReference>
<dbReference type="InterPro" id="IPR016068">
    <property type="entry name" value="Translin_N"/>
</dbReference>
<accession>A0A127Z433</accession>
<keyword evidence="6" id="KW-0238">DNA-binding</keyword>
<dbReference type="AlphaFoldDB" id="A0A127Z433"/>
<dbReference type="InterPro" id="IPR033956">
    <property type="entry name" value="Translin"/>
</dbReference>
<evidence type="ECO:0000256" key="6">
    <source>
        <dbReference type="ARBA" id="ARBA00023125"/>
    </source>
</evidence>
<dbReference type="InterPro" id="IPR016069">
    <property type="entry name" value="Translin_C"/>
</dbReference>
<dbReference type="EMBL" id="LK056685">
    <property type="protein sequence ID" value="CDR88620.1"/>
    <property type="molecule type" value="Genomic_DNA"/>
</dbReference>
<dbReference type="InterPro" id="IPR002848">
    <property type="entry name" value="Translin_fam"/>
</dbReference>
<evidence type="ECO:0000256" key="2">
    <source>
        <dbReference type="ARBA" id="ARBA00004496"/>
    </source>
</evidence>
<reference evidence="8" key="1">
    <citation type="submission" date="2014-06" db="EMBL/GenBank/DDBJ databases">
        <authorList>
            <person name="Ju J."/>
            <person name="Zhang J."/>
        </authorList>
    </citation>
    <scope>NUCLEOTIDE SEQUENCE</scope>
    <source>
        <strain evidence="8">SscI8</strain>
    </source>
</reference>
<keyword evidence="5" id="KW-0694">RNA-binding</keyword>
<dbReference type="GO" id="GO:0043565">
    <property type="term" value="F:sequence-specific DNA binding"/>
    <property type="evidence" value="ECO:0007669"/>
    <property type="project" value="InterPro"/>
</dbReference>
<evidence type="ECO:0000256" key="7">
    <source>
        <dbReference type="ARBA" id="ARBA00023242"/>
    </source>
</evidence>
<organism evidence="8">
    <name type="scientific">Sporisorium scitamineum</name>
    <dbReference type="NCBI Taxonomy" id="49012"/>
    <lineage>
        <taxon>Eukaryota</taxon>
        <taxon>Fungi</taxon>
        <taxon>Dikarya</taxon>
        <taxon>Basidiomycota</taxon>
        <taxon>Ustilaginomycotina</taxon>
        <taxon>Ustilaginomycetes</taxon>
        <taxon>Ustilaginales</taxon>
        <taxon>Ustilaginaceae</taxon>
        <taxon>Sporisorium</taxon>
    </lineage>
</organism>
<dbReference type="GO" id="GO:0005634">
    <property type="term" value="C:nucleus"/>
    <property type="evidence" value="ECO:0007669"/>
    <property type="project" value="UniProtKB-SubCell"/>
</dbReference>
<dbReference type="Pfam" id="PF01997">
    <property type="entry name" value="Translin"/>
    <property type="match status" value="1"/>
</dbReference>
<dbReference type="GO" id="GO:0003697">
    <property type="term" value="F:single-stranded DNA binding"/>
    <property type="evidence" value="ECO:0007669"/>
    <property type="project" value="InterPro"/>
</dbReference>
<evidence type="ECO:0000256" key="3">
    <source>
        <dbReference type="ARBA" id="ARBA00005902"/>
    </source>
</evidence>
<gene>
    <name evidence="8" type="ORF">SPSC_05224</name>
</gene>
<dbReference type="FunFam" id="1.20.58.200:FF:000002">
    <property type="entry name" value="Putative translin"/>
    <property type="match status" value="1"/>
</dbReference>
<keyword evidence="4" id="KW-0963">Cytoplasm</keyword>
<evidence type="ECO:0000256" key="4">
    <source>
        <dbReference type="ARBA" id="ARBA00022490"/>
    </source>
</evidence>
<dbReference type="CDD" id="cd14819">
    <property type="entry name" value="Translin"/>
    <property type="match status" value="1"/>
</dbReference>
<name>A0A127Z433_9BASI</name>
<dbReference type="GO" id="GO:0003723">
    <property type="term" value="F:RNA binding"/>
    <property type="evidence" value="ECO:0007669"/>
    <property type="project" value="UniProtKB-KW"/>
</dbReference>
<dbReference type="GO" id="GO:0005737">
    <property type="term" value="C:cytoplasm"/>
    <property type="evidence" value="ECO:0007669"/>
    <property type="project" value="UniProtKB-SubCell"/>
</dbReference>
<dbReference type="InterPro" id="IPR036081">
    <property type="entry name" value="Translin_sf"/>
</dbReference>
<evidence type="ECO:0000256" key="5">
    <source>
        <dbReference type="ARBA" id="ARBA00022884"/>
    </source>
</evidence>
<dbReference type="Gene3D" id="1.20.58.190">
    <property type="entry name" value="Translin, domain 1"/>
    <property type="match status" value="1"/>
</dbReference>
<dbReference type="SUPFAM" id="SSF74784">
    <property type="entry name" value="Translin"/>
    <property type="match status" value="1"/>
</dbReference>
<sequence>MSLASDSIAAQFEPLFAQLERERELSDAIREKAKDLDRLYRSLSSLLNSVHSNKGSEFAKIAERSLPLWSQVRAKVAELAELIPEDGFYRWCDEFSQPLRNLTSSIALIVLLNTGGLVTKHQASQVLGLGSVKESKIHLATEDYLHALINTINDLPRLAVNSVTLGDYRTPVRLATFVKQLHSAFQLLNLKNDSLRKRFDSLKYDVKKIEEIVYDISLRGLVNGADQGQDGLAFPLGDEQQQNVVDQLSSHSST</sequence>
<dbReference type="OrthoDB" id="829at2759"/>
<evidence type="ECO:0000313" key="8">
    <source>
        <dbReference type="EMBL" id="CDR88620.1"/>
    </source>
</evidence>